<dbReference type="SUPFAM" id="SSF46689">
    <property type="entry name" value="Homeodomain-like"/>
    <property type="match status" value="1"/>
</dbReference>
<dbReference type="PROSITE" id="PS50977">
    <property type="entry name" value="HTH_TETR_2"/>
    <property type="match status" value="1"/>
</dbReference>
<dbReference type="Gene3D" id="1.10.10.60">
    <property type="entry name" value="Homeodomain-like"/>
    <property type="match status" value="1"/>
</dbReference>
<proteinExistence type="predicted"/>
<sequence length="222" mass="23994">MESDCHSIDRVEVRSTGTGRRQAANRVDDADLLRAARECVLTNGVRRTTLTEVARTAGVSRMTLYRRFPDVGSMVTTLVTVEFGEVLEQAHRAAGTGDARTRLVNGMVRGIRLLHEAPLLQRVLDTDAELLLPYLVERLGSTQIAADGFLREFLKAGHADGSIRPGDVAVQARSLLLLTQSFVISAGPASQDLDLDALTDELALLLDGALRPEGALQPRSPA</sequence>
<feature type="compositionally biased region" description="Basic and acidic residues" evidence="3">
    <location>
        <begin position="1"/>
        <end position="13"/>
    </location>
</feature>
<dbReference type="Proteomes" id="UP001237595">
    <property type="component" value="Unassembled WGS sequence"/>
</dbReference>
<evidence type="ECO:0000256" key="2">
    <source>
        <dbReference type="PROSITE-ProRule" id="PRU00335"/>
    </source>
</evidence>
<evidence type="ECO:0000256" key="3">
    <source>
        <dbReference type="SAM" id="MobiDB-lite"/>
    </source>
</evidence>
<dbReference type="Pfam" id="PF00440">
    <property type="entry name" value="TetR_N"/>
    <property type="match status" value="1"/>
</dbReference>
<dbReference type="InterPro" id="IPR009057">
    <property type="entry name" value="Homeodomain-like_sf"/>
</dbReference>
<dbReference type="PANTHER" id="PTHR30055">
    <property type="entry name" value="HTH-TYPE TRANSCRIPTIONAL REGULATOR RUTR"/>
    <property type="match status" value="1"/>
</dbReference>
<evidence type="ECO:0000313" key="5">
    <source>
        <dbReference type="EMBL" id="MDI2031617.1"/>
    </source>
</evidence>
<evidence type="ECO:0000259" key="4">
    <source>
        <dbReference type="PROSITE" id="PS50977"/>
    </source>
</evidence>
<reference evidence="5 6" key="1">
    <citation type="submission" date="2023-04" db="EMBL/GenBank/DDBJ databases">
        <title>Draft genome sequence of Saccharopolyspora sp. TS4A08 isolated from sweet potato rhizospheric soil.</title>
        <authorList>
            <person name="Suksaard P."/>
            <person name="Duangmal K."/>
        </authorList>
    </citation>
    <scope>NUCLEOTIDE SEQUENCE [LARGE SCALE GENOMIC DNA]</scope>
    <source>
        <strain evidence="5 6">TS4A08</strain>
    </source>
</reference>
<dbReference type="InterPro" id="IPR050109">
    <property type="entry name" value="HTH-type_TetR-like_transc_reg"/>
</dbReference>
<gene>
    <name evidence="5" type="ORF">QFW96_23515</name>
</gene>
<keyword evidence="6" id="KW-1185">Reference proteome</keyword>
<evidence type="ECO:0000256" key="1">
    <source>
        <dbReference type="ARBA" id="ARBA00023125"/>
    </source>
</evidence>
<feature type="DNA-binding region" description="H-T-H motif" evidence="2">
    <location>
        <begin position="49"/>
        <end position="68"/>
    </location>
</feature>
<dbReference type="PANTHER" id="PTHR30055:SF153">
    <property type="entry name" value="HTH-TYPE TRANSCRIPTIONAL REPRESSOR RV3405C"/>
    <property type="match status" value="1"/>
</dbReference>
<name>A0ABT6PUF5_9PSEU</name>
<dbReference type="EMBL" id="JASAOF010000019">
    <property type="protein sequence ID" value="MDI2031617.1"/>
    <property type="molecule type" value="Genomic_DNA"/>
</dbReference>
<dbReference type="InterPro" id="IPR036271">
    <property type="entry name" value="Tet_transcr_reg_TetR-rel_C_sf"/>
</dbReference>
<dbReference type="InterPro" id="IPR001647">
    <property type="entry name" value="HTH_TetR"/>
</dbReference>
<feature type="domain" description="HTH tetR-type" evidence="4">
    <location>
        <begin position="26"/>
        <end position="86"/>
    </location>
</feature>
<dbReference type="SUPFAM" id="SSF48498">
    <property type="entry name" value="Tetracyclin repressor-like, C-terminal domain"/>
    <property type="match status" value="1"/>
</dbReference>
<organism evidence="5 6">
    <name type="scientific">Saccharopolyspora ipomoeae</name>
    <dbReference type="NCBI Taxonomy" id="3042027"/>
    <lineage>
        <taxon>Bacteria</taxon>
        <taxon>Bacillati</taxon>
        <taxon>Actinomycetota</taxon>
        <taxon>Actinomycetes</taxon>
        <taxon>Pseudonocardiales</taxon>
        <taxon>Pseudonocardiaceae</taxon>
        <taxon>Saccharopolyspora</taxon>
    </lineage>
</organism>
<keyword evidence="1 2" id="KW-0238">DNA-binding</keyword>
<accession>A0ABT6PUF5</accession>
<protein>
    <submittedName>
        <fullName evidence="5">TetR/AcrR family transcriptional regulator</fullName>
    </submittedName>
</protein>
<comment type="caution">
    <text evidence="5">The sequence shown here is derived from an EMBL/GenBank/DDBJ whole genome shotgun (WGS) entry which is preliminary data.</text>
</comment>
<dbReference type="RefSeq" id="WP_281457890.1">
    <property type="nucleotide sequence ID" value="NZ_JASAOF010000019.1"/>
</dbReference>
<dbReference type="Gene3D" id="1.10.357.10">
    <property type="entry name" value="Tetracycline Repressor, domain 2"/>
    <property type="match status" value="1"/>
</dbReference>
<feature type="region of interest" description="Disordered" evidence="3">
    <location>
        <begin position="1"/>
        <end position="24"/>
    </location>
</feature>
<evidence type="ECO:0000313" key="6">
    <source>
        <dbReference type="Proteomes" id="UP001237595"/>
    </source>
</evidence>